<dbReference type="InterPro" id="IPR018211">
    <property type="entry name" value="ADH_Fe_CS"/>
</dbReference>
<dbReference type="RefSeq" id="WP_102952488.1">
    <property type="nucleotide sequence ID" value="NZ_CP024847.1"/>
</dbReference>
<evidence type="ECO:0000259" key="5">
    <source>
        <dbReference type="Pfam" id="PF25137"/>
    </source>
</evidence>
<keyword evidence="7" id="KW-1185">Reference proteome</keyword>
<gene>
    <name evidence="6" type="ORF">CUN60_11860</name>
</gene>
<dbReference type="PANTHER" id="PTHR43633">
    <property type="entry name" value="ALCOHOL DEHYDROGENASE YQHD"/>
    <property type="match status" value="1"/>
</dbReference>
<dbReference type="Gene3D" id="3.40.50.1970">
    <property type="match status" value="1"/>
</dbReference>
<dbReference type="InterPro" id="IPR001670">
    <property type="entry name" value="ADH_Fe/GldA"/>
</dbReference>
<dbReference type="PANTHER" id="PTHR43633:SF1">
    <property type="entry name" value="ALCOHOL DEHYDROGENASE YQHD"/>
    <property type="match status" value="1"/>
</dbReference>
<dbReference type="GO" id="GO:1990002">
    <property type="term" value="F:methylglyoxal reductase (NADPH) (acetol producing) activity"/>
    <property type="evidence" value="ECO:0007669"/>
    <property type="project" value="TreeGrafter"/>
</dbReference>
<sequence length="384" mass="42560">MHNFTLYNPVKVLFGKGQIKELTNLITKGKKILLTYGGGSIKENGVYQQVISALDGYEIIEFAGIEANPEFNTLMKAVEVCKNKKIDLILAVGGGSIIDGTKFIAAAANYAGDPWEIMTKPDATINSAIPFGTVLTLPATGSEMNCGAVISRRENGDKLAFMNPLVFPQFSILDPETTYTLPKRQLQNGIVDPFIHVAEQYLTTDLNTPIQDGMAETVLKTLIKVGKDIVNGTKDYDTRASWMWAATNALNGFIGVGVDHDWATHMIGHELTAAYGLDHAQTLAIIAPKLWRHQMENKSAKLLKFAHNVWGLENSHDEIAIKQSIILTEEFFASLDIKLSLKEYDISPDYDKITKNLFKYSQTPLGERRNLDEKAVKEILQMAH</sequence>
<reference evidence="7" key="1">
    <citation type="submission" date="2017-11" db="EMBL/GenBank/DDBJ databases">
        <authorList>
            <person name="Chan K.G."/>
            <person name="Lee L.S."/>
        </authorList>
    </citation>
    <scope>NUCLEOTIDE SEQUENCE [LARGE SCALE GENOMIC DNA]</scope>
    <source>
        <strain evidence="7">DSM 100970</strain>
    </source>
</reference>
<dbReference type="CDD" id="cd08187">
    <property type="entry name" value="BDH"/>
    <property type="match status" value="1"/>
</dbReference>
<evidence type="ECO:0000256" key="3">
    <source>
        <dbReference type="ARBA" id="ARBA00023002"/>
    </source>
</evidence>
<evidence type="ECO:0000313" key="7">
    <source>
        <dbReference type="Proteomes" id="UP000236655"/>
    </source>
</evidence>
<comment type="similarity">
    <text evidence="2">Belongs to the iron-containing alcohol dehydrogenase family.</text>
</comment>
<dbReference type="InterPro" id="IPR056798">
    <property type="entry name" value="ADH_Fe_C"/>
</dbReference>
<dbReference type="SUPFAM" id="SSF56796">
    <property type="entry name" value="Dehydroquinate synthase-like"/>
    <property type="match status" value="1"/>
</dbReference>
<dbReference type="AlphaFoldDB" id="A0A2I7N9T2"/>
<dbReference type="Pfam" id="PF25137">
    <property type="entry name" value="ADH_Fe_C"/>
    <property type="match status" value="1"/>
</dbReference>
<evidence type="ECO:0000256" key="2">
    <source>
        <dbReference type="ARBA" id="ARBA00007358"/>
    </source>
</evidence>
<evidence type="ECO:0000259" key="4">
    <source>
        <dbReference type="Pfam" id="PF00465"/>
    </source>
</evidence>
<organism evidence="6 7">
    <name type="scientific">Aquella oligotrophica</name>
    <dbReference type="NCBI Taxonomy" id="2067065"/>
    <lineage>
        <taxon>Bacteria</taxon>
        <taxon>Pseudomonadati</taxon>
        <taxon>Pseudomonadota</taxon>
        <taxon>Betaproteobacteria</taxon>
        <taxon>Neisseriales</taxon>
        <taxon>Neisseriaceae</taxon>
        <taxon>Aquella</taxon>
    </lineage>
</organism>
<dbReference type="Gene3D" id="1.20.1090.10">
    <property type="entry name" value="Dehydroquinate synthase-like - alpha domain"/>
    <property type="match status" value="1"/>
</dbReference>
<feature type="domain" description="Fe-containing alcohol dehydrogenase-like C-terminal" evidence="5">
    <location>
        <begin position="190"/>
        <end position="382"/>
    </location>
</feature>
<name>A0A2I7N9T2_9NEIS</name>
<dbReference type="OrthoDB" id="9778433at2"/>
<dbReference type="FunFam" id="3.40.50.1970:FF:000003">
    <property type="entry name" value="Alcohol dehydrogenase, iron-containing"/>
    <property type="match status" value="1"/>
</dbReference>
<dbReference type="PROSITE" id="PS00060">
    <property type="entry name" value="ADH_IRON_2"/>
    <property type="match status" value="1"/>
</dbReference>
<dbReference type="EMBL" id="CP024847">
    <property type="protein sequence ID" value="AUR53202.1"/>
    <property type="molecule type" value="Genomic_DNA"/>
</dbReference>
<dbReference type="GO" id="GO:0008106">
    <property type="term" value="F:alcohol dehydrogenase (NADP+) activity"/>
    <property type="evidence" value="ECO:0007669"/>
    <property type="project" value="TreeGrafter"/>
</dbReference>
<evidence type="ECO:0000256" key="1">
    <source>
        <dbReference type="ARBA" id="ARBA00001962"/>
    </source>
</evidence>
<dbReference type="GO" id="GO:1990362">
    <property type="term" value="F:butanol dehydrogenase (NAD+) activity"/>
    <property type="evidence" value="ECO:0007669"/>
    <property type="project" value="InterPro"/>
</dbReference>
<dbReference type="Proteomes" id="UP000236655">
    <property type="component" value="Chromosome"/>
</dbReference>
<dbReference type="InterPro" id="IPR044731">
    <property type="entry name" value="BDH-like"/>
</dbReference>
<proteinExistence type="inferred from homology"/>
<keyword evidence="3" id="KW-0560">Oxidoreductase</keyword>
<protein>
    <submittedName>
        <fullName evidence="6">NADH-dependent alcohol dehydrogenase</fullName>
    </submittedName>
</protein>
<evidence type="ECO:0000313" key="6">
    <source>
        <dbReference type="EMBL" id="AUR53202.1"/>
    </source>
</evidence>
<dbReference type="GO" id="GO:0046872">
    <property type="term" value="F:metal ion binding"/>
    <property type="evidence" value="ECO:0007669"/>
    <property type="project" value="InterPro"/>
</dbReference>
<accession>A0A2I7N9T2</accession>
<dbReference type="GO" id="GO:0005829">
    <property type="term" value="C:cytosol"/>
    <property type="evidence" value="ECO:0007669"/>
    <property type="project" value="TreeGrafter"/>
</dbReference>
<dbReference type="Pfam" id="PF00465">
    <property type="entry name" value="Fe-ADH"/>
    <property type="match status" value="1"/>
</dbReference>
<dbReference type="KEGG" id="nba:CUN60_11860"/>
<feature type="domain" description="Alcohol dehydrogenase iron-type/glycerol dehydrogenase GldA" evidence="4">
    <location>
        <begin position="9"/>
        <end position="175"/>
    </location>
</feature>
<comment type="cofactor">
    <cofactor evidence="1">
        <name>Fe cation</name>
        <dbReference type="ChEBI" id="CHEBI:24875"/>
    </cofactor>
</comment>